<gene>
    <name evidence="2" type="ORF">SAMN04488098_100256</name>
</gene>
<accession>A0A1G8VQ47</accession>
<dbReference type="Proteomes" id="UP000199433">
    <property type="component" value="Unassembled WGS sequence"/>
</dbReference>
<dbReference type="EMBL" id="FNFK01000002">
    <property type="protein sequence ID" value="SDJ68063.1"/>
    <property type="molecule type" value="Genomic_DNA"/>
</dbReference>
<protein>
    <submittedName>
        <fullName evidence="2">Uncharacterized protein</fullName>
    </submittedName>
</protein>
<dbReference type="RefSeq" id="WP_091264352.1">
    <property type="nucleotide sequence ID" value="NZ_FNFK01000002.1"/>
</dbReference>
<evidence type="ECO:0000256" key="1">
    <source>
        <dbReference type="SAM" id="MobiDB-lite"/>
    </source>
</evidence>
<organism evidence="2 3">
    <name type="scientific">Alkalibacterium thalassium</name>
    <dbReference type="NCBI Taxonomy" id="426701"/>
    <lineage>
        <taxon>Bacteria</taxon>
        <taxon>Bacillati</taxon>
        <taxon>Bacillota</taxon>
        <taxon>Bacilli</taxon>
        <taxon>Lactobacillales</taxon>
        <taxon>Carnobacteriaceae</taxon>
        <taxon>Alkalibacterium</taxon>
    </lineage>
</organism>
<dbReference type="AlphaFoldDB" id="A0A1G8VQ47"/>
<evidence type="ECO:0000313" key="3">
    <source>
        <dbReference type="Proteomes" id="UP000199433"/>
    </source>
</evidence>
<keyword evidence="3" id="KW-1185">Reference proteome</keyword>
<sequence>MAKFKALIKFKGTKEKKTFEKDEEFEMTVKRSDEVQKNIKEKYGIDEVMERLDGPDNDADNKSGDKSEEDGDK</sequence>
<evidence type="ECO:0000313" key="2">
    <source>
        <dbReference type="EMBL" id="SDJ68063.1"/>
    </source>
</evidence>
<name>A0A1G8VQ47_9LACT</name>
<feature type="region of interest" description="Disordered" evidence="1">
    <location>
        <begin position="41"/>
        <end position="73"/>
    </location>
</feature>
<feature type="compositionally biased region" description="Basic and acidic residues" evidence="1">
    <location>
        <begin position="41"/>
        <end position="66"/>
    </location>
</feature>
<reference evidence="3" key="1">
    <citation type="submission" date="2016-10" db="EMBL/GenBank/DDBJ databases">
        <authorList>
            <person name="Varghese N."/>
            <person name="Submissions S."/>
        </authorList>
    </citation>
    <scope>NUCLEOTIDE SEQUENCE [LARGE SCALE GENOMIC DNA]</scope>
    <source>
        <strain evidence="3">DSM 19181</strain>
    </source>
</reference>
<dbReference type="STRING" id="426701.SAMN04488098_100256"/>
<proteinExistence type="predicted"/>